<keyword evidence="3" id="KW-1185">Reference proteome</keyword>
<dbReference type="eggNOG" id="ENOG502SA2H">
    <property type="taxonomic scope" value="Eukaryota"/>
</dbReference>
<evidence type="ECO:0000313" key="2">
    <source>
        <dbReference type="EMBL" id="EME31220.1"/>
    </source>
</evidence>
<reference evidence="3" key="1">
    <citation type="journal article" date="2013" name="Science">
        <title>Gene transfer from bacteria and archaea facilitated evolution of an extremophilic eukaryote.</title>
        <authorList>
            <person name="Schonknecht G."/>
            <person name="Chen W.H."/>
            <person name="Ternes C.M."/>
            <person name="Barbier G.G."/>
            <person name="Shrestha R.P."/>
            <person name="Stanke M."/>
            <person name="Brautigam A."/>
            <person name="Baker B.J."/>
            <person name="Banfield J.F."/>
            <person name="Garavito R.M."/>
            <person name="Carr K."/>
            <person name="Wilkerson C."/>
            <person name="Rensing S.A."/>
            <person name="Gagneul D."/>
            <person name="Dickenson N.E."/>
            <person name="Oesterhelt C."/>
            <person name="Lercher M.J."/>
            <person name="Weber A.P."/>
        </authorList>
    </citation>
    <scope>NUCLEOTIDE SEQUENCE [LARGE SCALE GENOMIC DNA]</scope>
    <source>
        <strain evidence="3">074W</strain>
    </source>
</reference>
<gene>
    <name evidence="2" type="ORF">Gasu_14630</name>
</gene>
<proteinExistence type="predicted"/>
<dbReference type="EMBL" id="KB454493">
    <property type="protein sequence ID" value="EME31220.1"/>
    <property type="molecule type" value="Genomic_DNA"/>
</dbReference>
<protein>
    <submittedName>
        <fullName evidence="2">Uncharacterized protein</fullName>
    </submittedName>
</protein>
<sequence>MREHPKKGMLHINFIHSDPFKLKYNHQLVSSIQSFCSSRNSYVRLFIRRRLKLSFLPLQCVLVPLTPGAIIRVIPSWYSWEQYNYFCWDPRALLDRATIASFGVFCVYLLVDLLGKSLAFRISLLFIVWPFVSPAIHACLRNLNLRKYAYVALMSGRITNIYIAKGNRSELRYPLKNRFKCIVYSLKRYTYCVSNISCLMYVTVEDEGGRKIQTRAWFRSIYSDIDLHMKAHLLIFSRSKQFHSVHFVSELYLPQLGIFFGDYPTIHRRHFLQLLNQQRENNESQSYVGKNGSQD</sequence>
<evidence type="ECO:0000256" key="1">
    <source>
        <dbReference type="SAM" id="Phobius"/>
    </source>
</evidence>
<dbReference type="GeneID" id="17089883"/>
<feature type="transmembrane region" description="Helical" evidence="1">
    <location>
        <begin position="53"/>
        <end position="74"/>
    </location>
</feature>
<keyword evidence="1" id="KW-1133">Transmembrane helix</keyword>
<accession>M2X462</accession>
<dbReference type="Proteomes" id="UP000030680">
    <property type="component" value="Unassembled WGS sequence"/>
</dbReference>
<keyword evidence="1" id="KW-0812">Transmembrane</keyword>
<dbReference type="RefSeq" id="XP_005707740.1">
    <property type="nucleotide sequence ID" value="XM_005707683.1"/>
</dbReference>
<dbReference type="AlphaFoldDB" id="M2X462"/>
<dbReference type="Gramene" id="EME31220">
    <property type="protein sequence ID" value="EME31220"/>
    <property type="gene ID" value="Gasu_14630"/>
</dbReference>
<feature type="transmembrane region" description="Helical" evidence="1">
    <location>
        <begin position="118"/>
        <end position="136"/>
    </location>
</feature>
<organism evidence="2 3">
    <name type="scientific">Galdieria sulphuraria</name>
    <name type="common">Red alga</name>
    <dbReference type="NCBI Taxonomy" id="130081"/>
    <lineage>
        <taxon>Eukaryota</taxon>
        <taxon>Rhodophyta</taxon>
        <taxon>Bangiophyceae</taxon>
        <taxon>Galdieriales</taxon>
        <taxon>Galdieriaceae</taxon>
        <taxon>Galdieria</taxon>
    </lineage>
</organism>
<dbReference type="OrthoDB" id="191206at2759"/>
<name>M2X462_GALSU</name>
<evidence type="ECO:0000313" key="3">
    <source>
        <dbReference type="Proteomes" id="UP000030680"/>
    </source>
</evidence>
<keyword evidence="1" id="KW-0472">Membrane</keyword>